<protein>
    <submittedName>
        <fullName evidence="1">Uncharacterized protein</fullName>
    </submittedName>
</protein>
<keyword evidence="3" id="KW-1185">Reference proteome</keyword>
<dbReference type="Proteomes" id="UP000494106">
    <property type="component" value="Unassembled WGS sequence"/>
</dbReference>
<dbReference type="EMBL" id="CADEBC010000547">
    <property type="protein sequence ID" value="CAB3251324.1"/>
    <property type="molecule type" value="Genomic_DNA"/>
</dbReference>
<comment type="caution">
    <text evidence="1">The sequence shown here is derived from an EMBL/GenBank/DDBJ whole genome shotgun (WGS) entry which is preliminary data.</text>
</comment>
<name>A0A8S1AXB6_ARCPL</name>
<dbReference type="Proteomes" id="UP000494256">
    <property type="component" value="Unassembled WGS sequence"/>
</dbReference>
<accession>A0A8S1AXB6</accession>
<proteinExistence type="predicted"/>
<organism evidence="1 3">
    <name type="scientific">Arctia plantaginis</name>
    <name type="common">Wood tiger moth</name>
    <name type="synonym">Phalaena plantaginis</name>
    <dbReference type="NCBI Taxonomy" id="874455"/>
    <lineage>
        <taxon>Eukaryota</taxon>
        <taxon>Metazoa</taxon>
        <taxon>Ecdysozoa</taxon>
        <taxon>Arthropoda</taxon>
        <taxon>Hexapoda</taxon>
        <taxon>Insecta</taxon>
        <taxon>Pterygota</taxon>
        <taxon>Neoptera</taxon>
        <taxon>Endopterygota</taxon>
        <taxon>Lepidoptera</taxon>
        <taxon>Glossata</taxon>
        <taxon>Ditrysia</taxon>
        <taxon>Noctuoidea</taxon>
        <taxon>Erebidae</taxon>
        <taxon>Arctiinae</taxon>
        <taxon>Arctia</taxon>
    </lineage>
</organism>
<dbReference type="OrthoDB" id="7427426at2759"/>
<sequence length="304" mass="34458">MVFFESATSKGFFVHNPDALLTITINRTNLNNLGFVFGQIAIFMTKGFEYTSAPTLKSIRMKISKLYSQSWWLLLGMREDIVRTVKREIEMGEGDVTMGALRFSDTIELEMPECEKCIIKDETLIGENSGQQICVAPFVREMVVLDFNIKTTNPPLYPITNRQLIKAIQYNLSNLGSIKKNVSLNQSSSVYYEKLKKFVPFSQQERASEFLKGLLHNKVVSPGQNDLFIAVFYNFVYGGKQKTSVMSMDKIFYSREELHFDLSNGIVKLSNDGCLYCDNELIVSVSNSMKDCDESVCAVLPALR</sequence>
<evidence type="ECO:0000313" key="1">
    <source>
        <dbReference type="EMBL" id="CAB3251324.1"/>
    </source>
</evidence>
<dbReference type="EMBL" id="CADEBD010000357">
    <property type="protein sequence ID" value="CAB3251348.1"/>
    <property type="molecule type" value="Genomic_DNA"/>
</dbReference>
<reference evidence="3 4" key="1">
    <citation type="submission" date="2020-04" db="EMBL/GenBank/DDBJ databases">
        <authorList>
            <person name="Wallbank WR R."/>
            <person name="Pardo Diaz C."/>
            <person name="Kozak K."/>
            <person name="Martin S."/>
            <person name="Jiggins C."/>
            <person name="Moest M."/>
            <person name="Warren A I."/>
            <person name="Byers J.R.P. K."/>
            <person name="Montejo-Kovacevich G."/>
            <person name="Yen C E."/>
        </authorList>
    </citation>
    <scope>NUCLEOTIDE SEQUENCE [LARGE SCALE GENOMIC DNA]</scope>
</reference>
<evidence type="ECO:0000313" key="2">
    <source>
        <dbReference type="EMBL" id="CAB3251348.1"/>
    </source>
</evidence>
<evidence type="ECO:0000313" key="3">
    <source>
        <dbReference type="Proteomes" id="UP000494106"/>
    </source>
</evidence>
<evidence type="ECO:0000313" key="4">
    <source>
        <dbReference type="Proteomes" id="UP000494256"/>
    </source>
</evidence>
<dbReference type="AlphaFoldDB" id="A0A8S1AXB6"/>
<gene>
    <name evidence="1" type="ORF">APLA_LOCUS12978</name>
    <name evidence="2" type="ORF">APLA_LOCUS13593</name>
</gene>